<protein>
    <submittedName>
        <fullName evidence="2">Excisionase family DNA binding protein</fullName>
    </submittedName>
</protein>
<dbReference type="NCBIfam" id="TIGR01764">
    <property type="entry name" value="excise"/>
    <property type="match status" value="1"/>
</dbReference>
<dbReference type="Proteomes" id="UP000565455">
    <property type="component" value="Unassembled WGS sequence"/>
</dbReference>
<keyword evidence="3" id="KW-1185">Reference proteome</keyword>
<reference evidence="2 3" key="1">
    <citation type="submission" date="2020-08" db="EMBL/GenBank/DDBJ databases">
        <title>Genomic Encyclopedia of Type Strains, Phase IV (KMG-IV): sequencing the most valuable type-strain genomes for metagenomic binning, comparative biology and taxonomic classification.</title>
        <authorList>
            <person name="Goeker M."/>
        </authorList>
    </citation>
    <scope>NUCLEOTIDE SEQUENCE [LARGE SCALE GENOMIC DNA]</scope>
    <source>
        <strain evidence="2 3">DSM 5686</strain>
    </source>
</reference>
<dbReference type="RefSeq" id="WP_182592421.1">
    <property type="nucleotide sequence ID" value="NZ_JACJIM010000005.1"/>
</dbReference>
<comment type="caution">
    <text evidence="2">The sequence shown here is derived from an EMBL/GenBank/DDBJ whole genome shotgun (WGS) entry which is preliminary data.</text>
</comment>
<evidence type="ECO:0000259" key="1">
    <source>
        <dbReference type="Pfam" id="PF12728"/>
    </source>
</evidence>
<evidence type="ECO:0000313" key="3">
    <source>
        <dbReference type="Proteomes" id="UP000565455"/>
    </source>
</evidence>
<dbReference type="InterPro" id="IPR010093">
    <property type="entry name" value="SinI_DNA-bd"/>
</dbReference>
<dbReference type="EMBL" id="JACJIM010000005">
    <property type="protein sequence ID" value="MBA9063924.1"/>
    <property type="molecule type" value="Genomic_DNA"/>
</dbReference>
<sequence>MDEPIQPLAYRPKDAAAVLGVSRSTIYQMIADGQIVARKLGAATLIPHAELARVLDGAALSAATKAAQASIK</sequence>
<gene>
    <name evidence="2" type="ORF">GGQ91_003325</name>
</gene>
<accession>A0ABR6DF33</accession>
<proteinExistence type="predicted"/>
<dbReference type="GeneID" id="96607366"/>
<feature type="domain" description="Helix-turn-helix" evidence="1">
    <location>
        <begin position="10"/>
        <end position="56"/>
    </location>
</feature>
<dbReference type="InterPro" id="IPR041657">
    <property type="entry name" value="HTH_17"/>
</dbReference>
<organism evidence="2 3">
    <name type="scientific">Methylobacterium fujisawaense</name>
    <dbReference type="NCBI Taxonomy" id="107400"/>
    <lineage>
        <taxon>Bacteria</taxon>
        <taxon>Pseudomonadati</taxon>
        <taxon>Pseudomonadota</taxon>
        <taxon>Alphaproteobacteria</taxon>
        <taxon>Hyphomicrobiales</taxon>
        <taxon>Methylobacteriaceae</taxon>
        <taxon>Methylobacterium</taxon>
    </lineage>
</organism>
<name>A0ABR6DF33_9HYPH</name>
<dbReference type="InterPro" id="IPR009061">
    <property type="entry name" value="DNA-bd_dom_put_sf"/>
</dbReference>
<evidence type="ECO:0000313" key="2">
    <source>
        <dbReference type="EMBL" id="MBA9063924.1"/>
    </source>
</evidence>
<dbReference type="SUPFAM" id="SSF46955">
    <property type="entry name" value="Putative DNA-binding domain"/>
    <property type="match status" value="1"/>
</dbReference>
<dbReference type="Pfam" id="PF12728">
    <property type="entry name" value="HTH_17"/>
    <property type="match status" value="1"/>
</dbReference>